<comment type="catalytic activity">
    <reaction evidence="11">
        <text>a 1,2-diacyl-sn-glycero-3-phospho-L-serine + H(+) = a 1,2-diacyl-sn-glycero-3-phosphoethanolamine + CO2</text>
        <dbReference type="Rhea" id="RHEA:20828"/>
        <dbReference type="ChEBI" id="CHEBI:15378"/>
        <dbReference type="ChEBI" id="CHEBI:16526"/>
        <dbReference type="ChEBI" id="CHEBI:57262"/>
        <dbReference type="ChEBI" id="CHEBI:64612"/>
        <dbReference type="EC" id="4.1.1.65"/>
    </reaction>
</comment>
<evidence type="ECO:0000256" key="5">
    <source>
        <dbReference type="ARBA" id="ARBA00023136"/>
    </source>
</evidence>
<dbReference type="STRING" id="1094558.ME5_01051"/>
<evidence type="ECO:0000256" key="6">
    <source>
        <dbReference type="ARBA" id="ARBA00023145"/>
    </source>
</evidence>
<keyword evidence="3 11" id="KW-0210">Decarboxylase</keyword>
<keyword evidence="12" id="KW-0812">Transmembrane</keyword>
<feature type="active site" description="Schiff-base intermediate with substrate; via pyruvic acid" evidence="11">
    <location>
        <position position="189"/>
    </location>
</feature>
<dbReference type="GO" id="GO:0006646">
    <property type="term" value="P:phosphatidylethanolamine biosynthetic process"/>
    <property type="evidence" value="ECO:0007669"/>
    <property type="project" value="UniProtKB-UniRule"/>
</dbReference>
<feature type="site" description="Cleavage (non-hydrolytic); by autocatalysis" evidence="11">
    <location>
        <begin position="188"/>
        <end position="189"/>
    </location>
</feature>
<dbReference type="eggNOG" id="COG0688">
    <property type="taxonomic scope" value="Bacteria"/>
</dbReference>
<organism evidence="13 14">
    <name type="scientific">Bartonella tamiae Th239</name>
    <dbReference type="NCBI Taxonomy" id="1094558"/>
    <lineage>
        <taxon>Bacteria</taxon>
        <taxon>Pseudomonadati</taxon>
        <taxon>Pseudomonadota</taxon>
        <taxon>Alphaproteobacteria</taxon>
        <taxon>Hyphomicrobiales</taxon>
        <taxon>Bartonellaceae</taxon>
        <taxon>Bartonella</taxon>
    </lineage>
</organism>
<dbReference type="NCBIfam" id="NF003678">
    <property type="entry name" value="PRK05305.1-2"/>
    <property type="match status" value="1"/>
</dbReference>
<gene>
    <name evidence="11" type="primary">psd</name>
    <name evidence="13" type="ORF">ME5_01051</name>
</gene>
<evidence type="ECO:0000313" key="13">
    <source>
        <dbReference type="EMBL" id="EJF90650.1"/>
    </source>
</evidence>
<keyword evidence="14" id="KW-1185">Reference proteome</keyword>
<sequence>MSIVKSVRNSFAPIHREGYPFIAAFFVVSLILGWLWAPLFWVGLVLTIWCIYFFRDPQRVTPIDPNLVISPADGIISYVGPFSPPEELGLDDEMIRVSVFMNVFSCHINRIPIDGKVHSIIYKPGKFYNAELDKASDQNERHSFLIETDHGDVAVVQVAGLVARRILSWSKENELVVAGQRFGLIRFGSRLDVYLPREAQLRVAVGQKAIAGETVFASFDTSATIKDFRLD</sequence>
<dbReference type="OrthoDB" id="9790893at2"/>
<evidence type="ECO:0000256" key="3">
    <source>
        <dbReference type="ARBA" id="ARBA00022793"/>
    </source>
</evidence>
<evidence type="ECO:0000313" key="14">
    <source>
        <dbReference type="Proteomes" id="UP000008952"/>
    </source>
</evidence>
<comment type="function">
    <text evidence="11">Catalyzes the formation of phosphatidylethanolamine (PtdEtn) from phosphatidylserine (PtdSer).</text>
</comment>
<dbReference type="EC" id="4.1.1.65" evidence="11"/>
<comment type="PTM">
    <text evidence="11">Is synthesized initially as an inactive proenzyme. Formation of the active enzyme involves a self-maturation process in which the active site pyruvoyl group is generated from an internal serine residue via an autocatalytic post-translational modification. Two non-identical subunits are generated from the proenzyme in this reaction, and the pyruvate is formed at the N-terminus of the alpha chain, which is derived from the carboxyl end of the proenzyme. The post-translation cleavage follows an unusual pathway, termed non-hydrolytic serinolysis, in which the side chain hydroxyl group of the serine supplies its oxygen atom to form the C-terminus of the beta chain, while the remainder of the serine residue undergoes an oxidative deamination to produce ammonia and the pyruvoyl prosthetic group on the alpha chain.</text>
</comment>
<evidence type="ECO:0000256" key="8">
    <source>
        <dbReference type="ARBA" id="ARBA00023239"/>
    </source>
</evidence>
<dbReference type="InterPro" id="IPR003817">
    <property type="entry name" value="PS_Dcarbxylase"/>
</dbReference>
<reference evidence="13 14" key="1">
    <citation type="submission" date="2012-03" db="EMBL/GenBank/DDBJ databases">
        <title>The Genome Sequence of Bartonella tamiae Th239.</title>
        <authorList>
            <consortium name="The Broad Institute Genome Sequencing Platform"/>
            <consortium name="The Broad Institute Genome Sequencing Center for Infectious Disease"/>
            <person name="Feldgarden M."/>
            <person name="Kirby J."/>
            <person name="Kosoy M."/>
            <person name="Birtles R."/>
            <person name="Probert W.S."/>
            <person name="Chiaraviglio L."/>
            <person name="Young S.K."/>
            <person name="Zeng Q."/>
            <person name="Gargeya S."/>
            <person name="Fitzgerald M."/>
            <person name="Haas B."/>
            <person name="Abouelleil A."/>
            <person name="Alvarado L."/>
            <person name="Arachchi H.M."/>
            <person name="Berlin A."/>
            <person name="Chapman S.B."/>
            <person name="Gearin G."/>
            <person name="Goldberg J."/>
            <person name="Griggs A."/>
            <person name="Gujja S."/>
            <person name="Hansen M."/>
            <person name="Heiman D."/>
            <person name="Howarth C."/>
            <person name="Larimer J."/>
            <person name="Lui A."/>
            <person name="MacDonald P.J.P."/>
            <person name="McCowen C."/>
            <person name="Montmayeur A."/>
            <person name="Murphy C."/>
            <person name="Neiman D."/>
            <person name="Pearson M."/>
            <person name="Priest M."/>
            <person name="Roberts A."/>
            <person name="Saif S."/>
            <person name="Shea T."/>
            <person name="Sisk P."/>
            <person name="Stolte C."/>
            <person name="Sykes S."/>
            <person name="Wortman J."/>
            <person name="Nusbaum C."/>
            <person name="Birren B."/>
        </authorList>
    </citation>
    <scope>NUCLEOTIDE SEQUENCE [LARGE SCALE GENOMIC DNA]</scope>
    <source>
        <strain evidence="13 14">Th239</strain>
    </source>
</reference>
<keyword evidence="9 11" id="KW-1208">Phospholipid metabolism</keyword>
<comment type="subcellular location">
    <subcellularLocation>
        <location evidence="11">Cell membrane</location>
        <topology evidence="11">Peripheral membrane protein</topology>
    </subcellularLocation>
</comment>
<dbReference type="AlphaFoldDB" id="J1K0S9"/>
<evidence type="ECO:0000256" key="10">
    <source>
        <dbReference type="ARBA" id="ARBA00023317"/>
    </source>
</evidence>
<feature type="chain" id="PRO_5023401225" description="Phosphatidylserine decarboxylase beta chain" evidence="11">
    <location>
        <begin position="1"/>
        <end position="188"/>
    </location>
</feature>
<keyword evidence="7 11" id="KW-0594">Phospholipid biosynthesis</keyword>
<keyword evidence="5 11" id="KW-0472">Membrane</keyword>
<evidence type="ECO:0000256" key="2">
    <source>
        <dbReference type="ARBA" id="ARBA00022516"/>
    </source>
</evidence>
<dbReference type="GO" id="GO:0004609">
    <property type="term" value="F:phosphatidylserine decarboxylase activity"/>
    <property type="evidence" value="ECO:0007669"/>
    <property type="project" value="UniProtKB-UniRule"/>
</dbReference>
<keyword evidence="4 11" id="KW-0443">Lipid metabolism</keyword>
<dbReference type="PANTHER" id="PTHR35809:SF1">
    <property type="entry name" value="ARCHAETIDYLSERINE DECARBOXYLASE PROENZYME-RELATED"/>
    <property type="match status" value="1"/>
</dbReference>
<keyword evidence="2 11" id="KW-0444">Lipid biosynthesis</keyword>
<evidence type="ECO:0000256" key="11">
    <source>
        <dbReference type="HAMAP-Rule" id="MF_00664"/>
    </source>
</evidence>
<comment type="cofactor">
    <cofactor evidence="11">
        <name>pyruvate</name>
        <dbReference type="ChEBI" id="CHEBI:15361"/>
    </cofactor>
    <text evidence="11">Binds 1 pyruvoyl group covalently per subunit.</text>
</comment>
<evidence type="ECO:0000256" key="1">
    <source>
        <dbReference type="ARBA" id="ARBA00022475"/>
    </source>
</evidence>
<comment type="caution">
    <text evidence="13">The sequence shown here is derived from an EMBL/GenBank/DDBJ whole genome shotgun (WGS) entry which is preliminary data.</text>
</comment>
<dbReference type="NCBIfam" id="NF003685">
    <property type="entry name" value="PRK05305.2-5"/>
    <property type="match status" value="1"/>
</dbReference>
<keyword evidence="8 11" id="KW-0456">Lyase</keyword>
<keyword evidence="12" id="KW-1133">Transmembrane helix</keyword>
<feature type="transmembrane region" description="Helical" evidence="12">
    <location>
        <begin position="21"/>
        <end position="54"/>
    </location>
</feature>
<dbReference type="EMBL" id="AIMB01000007">
    <property type="protein sequence ID" value="EJF90650.1"/>
    <property type="molecule type" value="Genomic_DNA"/>
</dbReference>
<dbReference type="HAMAP" id="MF_00664">
    <property type="entry name" value="PS_decarb_PSD_A"/>
    <property type="match status" value="1"/>
</dbReference>
<accession>J1K0S9</accession>
<feature type="modified residue" description="Pyruvic acid (Ser); by autocatalysis" evidence="11">
    <location>
        <position position="189"/>
    </location>
</feature>
<feature type="chain" id="PRO_5023401226" description="Phosphatidylserine decarboxylase alpha chain" evidence="11">
    <location>
        <begin position="189"/>
        <end position="231"/>
    </location>
</feature>
<protein>
    <recommendedName>
        <fullName evidence="11">Phosphatidylserine decarboxylase proenzyme</fullName>
        <ecNumber evidence="11">4.1.1.65</ecNumber>
    </recommendedName>
    <component>
        <recommendedName>
            <fullName evidence="11">Phosphatidylserine decarboxylase alpha chain</fullName>
        </recommendedName>
    </component>
    <component>
        <recommendedName>
            <fullName evidence="11">Phosphatidylserine decarboxylase beta chain</fullName>
        </recommendedName>
    </component>
</protein>
<dbReference type="Proteomes" id="UP000008952">
    <property type="component" value="Unassembled WGS sequence"/>
</dbReference>
<dbReference type="PANTHER" id="PTHR35809">
    <property type="entry name" value="ARCHAETIDYLSERINE DECARBOXYLASE PROENZYME-RELATED"/>
    <property type="match status" value="1"/>
</dbReference>
<dbReference type="InterPro" id="IPR033175">
    <property type="entry name" value="PSD-A"/>
</dbReference>
<comment type="subunit">
    <text evidence="11">Heterodimer of a large membrane-associated beta subunit and a small pyruvoyl-containing alpha subunit.</text>
</comment>
<keyword evidence="10 11" id="KW-0670">Pyruvate</keyword>
<dbReference type="RefSeq" id="WP_008039137.1">
    <property type="nucleotide sequence ID" value="NZ_JH725147.1"/>
</dbReference>
<dbReference type="GO" id="GO:0005886">
    <property type="term" value="C:plasma membrane"/>
    <property type="evidence" value="ECO:0007669"/>
    <property type="project" value="UniProtKB-SubCell"/>
</dbReference>
<comment type="similarity">
    <text evidence="11">Belongs to the phosphatidylserine decarboxylase family. PSD-A subfamily.</text>
</comment>
<proteinExistence type="inferred from homology"/>
<dbReference type="HOGENOM" id="CLU_072492_0_0_5"/>
<dbReference type="UniPathway" id="UPA00558">
    <property type="reaction ID" value="UER00616"/>
</dbReference>
<evidence type="ECO:0000256" key="12">
    <source>
        <dbReference type="SAM" id="Phobius"/>
    </source>
</evidence>
<evidence type="ECO:0000256" key="4">
    <source>
        <dbReference type="ARBA" id="ARBA00023098"/>
    </source>
</evidence>
<dbReference type="Pfam" id="PF02666">
    <property type="entry name" value="PS_Dcarbxylase"/>
    <property type="match status" value="1"/>
</dbReference>
<evidence type="ECO:0000256" key="9">
    <source>
        <dbReference type="ARBA" id="ARBA00023264"/>
    </source>
</evidence>
<comment type="pathway">
    <text evidence="11">Phospholipid metabolism; phosphatidylethanolamine biosynthesis; phosphatidylethanolamine from CDP-diacylglycerol: step 2/2.</text>
</comment>
<evidence type="ECO:0000256" key="7">
    <source>
        <dbReference type="ARBA" id="ARBA00023209"/>
    </source>
</evidence>
<dbReference type="NCBIfam" id="NF003677">
    <property type="entry name" value="PRK05305.1-1"/>
    <property type="match status" value="1"/>
</dbReference>
<dbReference type="NCBIfam" id="NF003679">
    <property type="entry name" value="PRK05305.1-3"/>
    <property type="match status" value="1"/>
</dbReference>
<dbReference type="PATRIC" id="fig|1094558.3.peg.1146"/>
<name>J1K0S9_9HYPH</name>
<keyword evidence="1 11" id="KW-1003">Cell membrane</keyword>
<keyword evidence="6 11" id="KW-0865">Zymogen</keyword>